<organism evidence="11 12">
    <name type="scientific">Staphylococcus cohnii subsp. cohnii</name>
    <dbReference type="NCBI Taxonomy" id="74704"/>
    <lineage>
        <taxon>Bacteria</taxon>
        <taxon>Bacillati</taxon>
        <taxon>Bacillota</taxon>
        <taxon>Bacilli</taxon>
        <taxon>Bacillales</taxon>
        <taxon>Staphylococcaceae</taxon>
        <taxon>Staphylococcus</taxon>
        <taxon>Staphylococcus cohnii species complex</taxon>
    </lineage>
</organism>
<evidence type="ECO:0000313" key="11">
    <source>
        <dbReference type="EMBL" id="KKI64597.1"/>
    </source>
</evidence>
<dbReference type="CDD" id="cd16344">
    <property type="entry name" value="LMWPAP"/>
    <property type="match status" value="1"/>
</dbReference>
<evidence type="ECO:0000256" key="6">
    <source>
        <dbReference type="ARBA" id="ARBA00040312"/>
    </source>
</evidence>
<evidence type="ECO:0000256" key="5">
    <source>
        <dbReference type="ARBA" id="ARBA00037193"/>
    </source>
</evidence>
<comment type="catalytic activity">
    <reaction evidence="8">
        <text>O-phospho-L-tyrosyl-[protein] + H2O = L-tyrosyl-[protein] + phosphate</text>
        <dbReference type="Rhea" id="RHEA:10684"/>
        <dbReference type="Rhea" id="RHEA-COMP:10136"/>
        <dbReference type="Rhea" id="RHEA-COMP:20101"/>
        <dbReference type="ChEBI" id="CHEBI:15377"/>
        <dbReference type="ChEBI" id="CHEBI:43474"/>
        <dbReference type="ChEBI" id="CHEBI:46858"/>
        <dbReference type="ChEBI" id="CHEBI:61978"/>
        <dbReference type="EC" id="3.1.3.48"/>
    </reaction>
</comment>
<comment type="function">
    <text evidence="5">Dephosphorylates the phosphotyrosine-containing proteins.</text>
</comment>
<evidence type="ECO:0000256" key="1">
    <source>
        <dbReference type="ARBA" id="ARBA00011063"/>
    </source>
</evidence>
<keyword evidence="3" id="KW-0378">Hydrolase</keyword>
<name>A0A0M2NXA8_STACC</name>
<feature type="active site" description="Proton donor" evidence="9">
    <location>
        <position position="111"/>
    </location>
</feature>
<dbReference type="PATRIC" id="fig|74704.6.peg.2418"/>
<sequence>MKIVFVCTGNTCRSPMAESIAKAKMPDIEVASRGLFAIDGTPTSEYTRAIVKEKQLPLPENAQNFTEIDMNADLILTMSTSHKEVIKQMYGRGTHIFTLSEYVLHGEDVADPFGGTKSDYLEIYNELNSLIEKLKNKILE</sequence>
<feature type="active site" description="Nucleophile" evidence="9">
    <location>
        <position position="7"/>
    </location>
</feature>
<protein>
    <recommendedName>
        <fullName evidence="6">Low molecular weight protein-tyrosine-phosphatase PtpB</fullName>
        <ecNumber evidence="2">3.1.3.48</ecNumber>
    </recommendedName>
    <alternativeName>
        <fullName evidence="7">Phosphotyrosine phosphatase B</fullName>
    </alternativeName>
</protein>
<evidence type="ECO:0000259" key="10">
    <source>
        <dbReference type="SMART" id="SM00226"/>
    </source>
</evidence>
<dbReference type="EC" id="3.1.3.48" evidence="2"/>
<dbReference type="Gene3D" id="3.40.50.2300">
    <property type="match status" value="1"/>
</dbReference>
<gene>
    <name evidence="11" type="ORF">UF66_2324</name>
</gene>
<dbReference type="GeneID" id="58096988"/>
<feature type="domain" description="Phosphotyrosine protein phosphatase I" evidence="10">
    <location>
        <begin position="1"/>
        <end position="137"/>
    </location>
</feature>
<dbReference type="AlphaFoldDB" id="A0A0M2NXA8"/>
<dbReference type="Proteomes" id="UP000034455">
    <property type="component" value="Unassembled WGS sequence"/>
</dbReference>
<dbReference type="GO" id="GO:0004725">
    <property type="term" value="F:protein tyrosine phosphatase activity"/>
    <property type="evidence" value="ECO:0007669"/>
    <property type="project" value="UniProtKB-EC"/>
</dbReference>
<dbReference type="PRINTS" id="PR00719">
    <property type="entry name" value="LMWPTPASE"/>
</dbReference>
<evidence type="ECO:0000256" key="7">
    <source>
        <dbReference type="ARBA" id="ARBA00041820"/>
    </source>
</evidence>
<dbReference type="PANTHER" id="PTHR11717">
    <property type="entry name" value="LOW MOLECULAR WEIGHT PROTEIN TYROSINE PHOSPHATASE"/>
    <property type="match status" value="1"/>
</dbReference>
<dbReference type="EMBL" id="LAKJ01000007">
    <property type="protein sequence ID" value="KKI64597.1"/>
    <property type="molecule type" value="Genomic_DNA"/>
</dbReference>
<keyword evidence="4" id="KW-0904">Protein phosphatase</keyword>
<reference evidence="11 12" key="1">
    <citation type="submission" date="2015-03" db="EMBL/GenBank/DDBJ databases">
        <title>Genome Assembly of Staphylococcus cohnii subsp. cohnii strain G22B2.</title>
        <authorList>
            <person name="Nair G."/>
            <person name="Kaur G."/>
            <person name="Khatri I."/>
            <person name="Singh N.K."/>
            <person name="Sathyabama S."/>
            <person name="Maurya S.K."/>
            <person name="Subramanian S."/>
            <person name="Agrewala J.N."/>
            <person name="Mayilraj S."/>
        </authorList>
    </citation>
    <scope>NUCLEOTIDE SEQUENCE [LARGE SCALE GENOMIC DNA]</scope>
    <source>
        <strain evidence="11 12">G22B2</strain>
    </source>
</reference>
<dbReference type="RefSeq" id="WP_019468292.1">
    <property type="nucleotide sequence ID" value="NZ_BKAS01000037.1"/>
</dbReference>
<dbReference type="InterPro" id="IPR023485">
    <property type="entry name" value="Ptyr_pPase"/>
</dbReference>
<dbReference type="InterPro" id="IPR017867">
    <property type="entry name" value="Tyr_phospatase_low_mol_wt"/>
</dbReference>
<dbReference type="SMART" id="SM00226">
    <property type="entry name" value="LMWPc"/>
    <property type="match status" value="1"/>
</dbReference>
<accession>A0A0M2NXA8</accession>
<evidence type="ECO:0000256" key="2">
    <source>
        <dbReference type="ARBA" id="ARBA00013064"/>
    </source>
</evidence>
<comment type="similarity">
    <text evidence="1">Belongs to the low molecular weight phosphotyrosine protein phosphatase family.</text>
</comment>
<evidence type="ECO:0000313" key="12">
    <source>
        <dbReference type="Proteomes" id="UP000034455"/>
    </source>
</evidence>
<dbReference type="Pfam" id="PF01451">
    <property type="entry name" value="LMWPc"/>
    <property type="match status" value="1"/>
</dbReference>
<dbReference type="PANTHER" id="PTHR11717:SF31">
    <property type="entry name" value="LOW MOLECULAR WEIGHT PROTEIN-TYROSINE-PHOSPHATASE ETP-RELATED"/>
    <property type="match status" value="1"/>
</dbReference>
<proteinExistence type="inferred from homology"/>
<feature type="active site" description="Nucleophile" evidence="9">
    <location>
        <position position="13"/>
    </location>
</feature>
<evidence type="ECO:0000256" key="3">
    <source>
        <dbReference type="ARBA" id="ARBA00022801"/>
    </source>
</evidence>
<dbReference type="InterPro" id="IPR050438">
    <property type="entry name" value="LMW_PTPase"/>
</dbReference>
<dbReference type="InterPro" id="IPR036196">
    <property type="entry name" value="Ptyr_pPase_sf"/>
</dbReference>
<dbReference type="SUPFAM" id="SSF52788">
    <property type="entry name" value="Phosphotyrosine protein phosphatases I"/>
    <property type="match status" value="1"/>
</dbReference>
<evidence type="ECO:0000256" key="8">
    <source>
        <dbReference type="ARBA" id="ARBA00051722"/>
    </source>
</evidence>
<evidence type="ECO:0000256" key="9">
    <source>
        <dbReference type="PIRSR" id="PIRSR617867-1"/>
    </source>
</evidence>
<evidence type="ECO:0000256" key="4">
    <source>
        <dbReference type="ARBA" id="ARBA00022912"/>
    </source>
</evidence>
<comment type="caution">
    <text evidence="11">The sequence shown here is derived from an EMBL/GenBank/DDBJ whole genome shotgun (WGS) entry which is preliminary data.</text>
</comment>